<accession>A0A940WLK0</accession>
<feature type="region of interest" description="Disordered" evidence="1">
    <location>
        <begin position="15"/>
        <end position="37"/>
    </location>
</feature>
<dbReference type="Proteomes" id="UP000674234">
    <property type="component" value="Unassembled WGS sequence"/>
</dbReference>
<dbReference type="PANTHER" id="PTHR35010">
    <property type="entry name" value="BLL4672 PROTEIN-RELATED"/>
    <property type="match status" value="1"/>
</dbReference>
<evidence type="ECO:0000313" key="4">
    <source>
        <dbReference type="Proteomes" id="UP000674234"/>
    </source>
</evidence>
<dbReference type="Pfam" id="PF13560">
    <property type="entry name" value="HTH_31"/>
    <property type="match status" value="1"/>
</dbReference>
<keyword evidence="4" id="KW-1185">Reference proteome</keyword>
<dbReference type="Gene3D" id="1.10.260.40">
    <property type="entry name" value="lambda repressor-like DNA-binding domains"/>
    <property type="match status" value="1"/>
</dbReference>
<organism evidence="3 4">
    <name type="scientific">Microbispora oryzae</name>
    <dbReference type="NCBI Taxonomy" id="2806554"/>
    <lineage>
        <taxon>Bacteria</taxon>
        <taxon>Bacillati</taxon>
        <taxon>Actinomycetota</taxon>
        <taxon>Actinomycetes</taxon>
        <taxon>Streptosporangiales</taxon>
        <taxon>Streptosporangiaceae</taxon>
        <taxon>Microbispora</taxon>
    </lineage>
</organism>
<dbReference type="InterPro" id="IPR041413">
    <property type="entry name" value="MLTR_LBD"/>
</dbReference>
<dbReference type="PANTHER" id="PTHR35010:SF2">
    <property type="entry name" value="BLL4672 PROTEIN"/>
    <property type="match status" value="1"/>
</dbReference>
<dbReference type="PROSITE" id="PS50943">
    <property type="entry name" value="HTH_CROC1"/>
    <property type="match status" value="1"/>
</dbReference>
<dbReference type="InterPro" id="IPR001387">
    <property type="entry name" value="Cro/C1-type_HTH"/>
</dbReference>
<dbReference type="SMART" id="SM00530">
    <property type="entry name" value="HTH_XRE"/>
    <property type="match status" value="1"/>
</dbReference>
<dbReference type="AlphaFoldDB" id="A0A940WLK0"/>
<gene>
    <name evidence="3" type="ORF">JOL79_07830</name>
</gene>
<dbReference type="RefSeq" id="WP_210155002.1">
    <property type="nucleotide sequence ID" value="NZ_JAFCNB010000003.1"/>
</dbReference>
<dbReference type="EMBL" id="JAFCNB010000003">
    <property type="protein sequence ID" value="MBP2703710.1"/>
    <property type="molecule type" value="Genomic_DNA"/>
</dbReference>
<dbReference type="GO" id="GO:0003677">
    <property type="term" value="F:DNA binding"/>
    <property type="evidence" value="ECO:0007669"/>
    <property type="project" value="InterPro"/>
</dbReference>
<name>A0A940WLK0_9ACTN</name>
<feature type="domain" description="HTH cro/C1-type" evidence="2">
    <location>
        <begin position="39"/>
        <end position="86"/>
    </location>
</feature>
<evidence type="ECO:0000259" key="2">
    <source>
        <dbReference type="PROSITE" id="PS50943"/>
    </source>
</evidence>
<dbReference type="CDD" id="cd00093">
    <property type="entry name" value="HTH_XRE"/>
    <property type="match status" value="1"/>
</dbReference>
<evidence type="ECO:0000313" key="3">
    <source>
        <dbReference type="EMBL" id="MBP2703710.1"/>
    </source>
</evidence>
<feature type="region of interest" description="Disordered" evidence="1">
    <location>
        <begin position="283"/>
        <end position="314"/>
    </location>
</feature>
<dbReference type="Pfam" id="PF17765">
    <property type="entry name" value="MLTR_LBD"/>
    <property type="match status" value="1"/>
</dbReference>
<evidence type="ECO:0000256" key="1">
    <source>
        <dbReference type="SAM" id="MobiDB-lite"/>
    </source>
</evidence>
<dbReference type="InterPro" id="IPR010982">
    <property type="entry name" value="Lambda_DNA-bd_dom_sf"/>
</dbReference>
<reference evidence="3" key="1">
    <citation type="submission" date="2021-02" db="EMBL/GenBank/DDBJ databases">
        <title>Draft genome sequence of Microbispora sp. RL4-1S isolated from rice leaves in Thailand.</title>
        <authorList>
            <person name="Muangham S."/>
            <person name="Duangmal K."/>
        </authorList>
    </citation>
    <scope>NUCLEOTIDE SEQUENCE</scope>
    <source>
        <strain evidence="3">RL4-1S</strain>
    </source>
</reference>
<sequence>MTSDQHGNDLAGFLRARRTQLSPERAGLPIGPGRRRTPGLRREELATLAGVSIDYYTRLERGKETHPSQAVIDSLARALRLEGDEHEHLRRLAARAVRSAPEPPAAPCRAVGPGVPLLLENLRPSPAYVLSRTLDVLAANPGGLRLYAGIESWPAKRRNLARYYFLHPAARDLFTDWDNQIRGCVARLRALAGTDPDAPDLAQLVGELLMKSPDFAHMWERYDVRAHRPGTKHFRHPQVGDLTLGYQPMELEGTSGQRLVVYYADVASPDHDAMVLLDMLGTQHAPDPAGRSAGTDARDQARQPARGRTTPPPG</sequence>
<dbReference type="Gene3D" id="3.30.450.180">
    <property type="match status" value="1"/>
</dbReference>
<dbReference type="SUPFAM" id="SSF47413">
    <property type="entry name" value="lambda repressor-like DNA-binding domains"/>
    <property type="match status" value="1"/>
</dbReference>
<protein>
    <submittedName>
        <fullName evidence="3">Helix-turn-helix domain-containing protein</fullName>
    </submittedName>
</protein>
<proteinExistence type="predicted"/>
<comment type="caution">
    <text evidence="3">The sequence shown here is derived from an EMBL/GenBank/DDBJ whole genome shotgun (WGS) entry which is preliminary data.</text>
</comment>